<keyword evidence="1" id="KW-0472">Membrane</keyword>
<dbReference type="EMBL" id="CYYA01000035">
    <property type="protein sequence ID" value="CUN27333.1"/>
    <property type="molecule type" value="Genomic_DNA"/>
</dbReference>
<accession>A0A173VJH2</accession>
<evidence type="ECO:0000313" key="2">
    <source>
        <dbReference type="EMBL" id="CUN27333.1"/>
    </source>
</evidence>
<proteinExistence type="predicted"/>
<name>A0A173VJH2_EUBRA</name>
<reference evidence="2 3" key="1">
    <citation type="submission" date="2015-09" db="EMBL/GenBank/DDBJ databases">
        <authorList>
            <consortium name="Pathogen Informatics"/>
        </authorList>
    </citation>
    <scope>NUCLEOTIDE SEQUENCE [LARGE SCALE GENOMIC DNA]</scope>
    <source>
        <strain evidence="2 3">2789STDY5608891</strain>
    </source>
</reference>
<dbReference type="RefSeq" id="WP_055291322.1">
    <property type="nucleotide sequence ID" value="NZ_CP173382.1"/>
</dbReference>
<keyword evidence="1" id="KW-1133">Transmembrane helix</keyword>
<evidence type="ECO:0000313" key="3">
    <source>
        <dbReference type="Proteomes" id="UP000095492"/>
    </source>
</evidence>
<dbReference type="AlphaFoldDB" id="A0A173VJH2"/>
<feature type="transmembrane region" description="Helical" evidence="1">
    <location>
        <begin position="12"/>
        <end position="34"/>
    </location>
</feature>
<evidence type="ECO:0000256" key="1">
    <source>
        <dbReference type="SAM" id="Phobius"/>
    </source>
</evidence>
<gene>
    <name evidence="2" type="ORF">ERS852448_03008</name>
</gene>
<dbReference type="Proteomes" id="UP000095492">
    <property type="component" value="Unassembled WGS sequence"/>
</dbReference>
<dbReference type="GeneID" id="97391743"/>
<sequence>MTMDSINEILDAIIRGSLLGFLAGFWLMGLAAIWKWFLGVAKRFLHWLFPKAKWFQPKEQPPKGN</sequence>
<keyword evidence="1" id="KW-0812">Transmembrane</keyword>
<protein>
    <submittedName>
        <fullName evidence="2">Uncharacterized protein</fullName>
    </submittedName>
</protein>
<organism evidence="2 3">
    <name type="scientific">Eubacterium ramulus</name>
    <dbReference type="NCBI Taxonomy" id="39490"/>
    <lineage>
        <taxon>Bacteria</taxon>
        <taxon>Bacillati</taxon>
        <taxon>Bacillota</taxon>
        <taxon>Clostridia</taxon>
        <taxon>Eubacteriales</taxon>
        <taxon>Eubacteriaceae</taxon>
        <taxon>Eubacterium</taxon>
    </lineage>
</organism>